<protein>
    <submittedName>
        <fullName evidence="3">Relaxase</fullName>
    </submittedName>
</protein>
<feature type="domain" description="MobA/VirD2-like nuclease" evidence="2">
    <location>
        <begin position="76"/>
        <end position="192"/>
    </location>
</feature>
<evidence type="ECO:0000259" key="2">
    <source>
        <dbReference type="Pfam" id="PF03432"/>
    </source>
</evidence>
<evidence type="ECO:0000256" key="1">
    <source>
        <dbReference type="SAM" id="Coils"/>
    </source>
</evidence>
<evidence type="ECO:0000313" key="3">
    <source>
        <dbReference type="EMBL" id="TKX31505.1"/>
    </source>
</evidence>
<dbReference type="RefSeq" id="WP_137620245.1">
    <property type="nucleotide sequence ID" value="NZ_NXLZ01000003.1"/>
</dbReference>
<dbReference type="AlphaFoldDB" id="A0A4U7BMR4"/>
<feature type="coiled-coil region" evidence="1">
    <location>
        <begin position="233"/>
        <end position="344"/>
    </location>
</feature>
<sequence>MQKKIEELLEEIKKVKKASSIIKDNFKRNKIFNHYVSSYSIKNNINNFNKSSFSKQVIVKLLSNLSSAGAKRAMEYILKNNDNSLLINEKGEEVTTKEVLKDWKKDFSKSENAKDAWHLMFSIKENPTPKNLEILKKSVQQVMDNNFLGYKYVMVLHTHQNNPHVHIVLNKRNILTKKKIHFDKKEDVKEFWDDIRNNFCMTLNNKGLRYHNHSILEKDLKKECQKIKRNLYLDEYETKNNLNEILLNNIQRENIKIEKKKSRIDFFSEENKNLKDERNHLLNLFNQYKKKNNKKFYKIGRDLKLNSKKIKENENSILNEMKELKEINSKIEILNKELNKLTYEKIIDAKRLEMFSDSIKNVKISSKKDYQEFLKVKNTISKNNQNLDDAMKKNLEANLISLSLFNGKKQNIFNLEKKIQSLDNAIYLLKKSNSEVWEYENYLKNLESNKDFLQDNITLGFKNLKLELSNKNIKKINPFLIKEYEKGCEILNIKDDLNIINKSKISYSSFSRKINNKQNENLKDKGL</sequence>
<dbReference type="InterPro" id="IPR005094">
    <property type="entry name" value="Endonuclease_MobA/VirD2"/>
</dbReference>
<dbReference type="EMBL" id="NXLZ01000003">
    <property type="protein sequence ID" value="TKX31505.1"/>
    <property type="molecule type" value="Genomic_DNA"/>
</dbReference>
<keyword evidence="4" id="KW-1185">Reference proteome</keyword>
<accession>A0A4U7BMR4</accession>
<dbReference type="Proteomes" id="UP000308838">
    <property type="component" value="Unassembled WGS sequence"/>
</dbReference>
<evidence type="ECO:0000313" key="4">
    <source>
        <dbReference type="Proteomes" id="UP000308838"/>
    </source>
</evidence>
<comment type="caution">
    <text evidence="3">The sequence shown here is derived from an EMBL/GenBank/DDBJ whole genome shotgun (WGS) entry which is preliminary data.</text>
</comment>
<name>A0A4U7BMR4_9BACT</name>
<gene>
    <name evidence="3" type="ORF">CQA69_02470</name>
</gene>
<dbReference type="OrthoDB" id="5362551at2"/>
<keyword evidence="1" id="KW-0175">Coiled coil</keyword>
<dbReference type="Pfam" id="PF03432">
    <property type="entry name" value="Relaxase"/>
    <property type="match status" value="1"/>
</dbReference>
<feature type="coiled-coil region" evidence="1">
    <location>
        <begin position="429"/>
        <end position="456"/>
    </location>
</feature>
<proteinExistence type="predicted"/>
<organism evidence="3 4">
    <name type="scientific">Campylobacter estrildidarum</name>
    <dbReference type="NCBI Taxonomy" id="2510189"/>
    <lineage>
        <taxon>Bacteria</taxon>
        <taxon>Pseudomonadati</taxon>
        <taxon>Campylobacterota</taxon>
        <taxon>Epsilonproteobacteria</taxon>
        <taxon>Campylobacterales</taxon>
        <taxon>Campylobacteraceae</taxon>
        <taxon>Campylobacter</taxon>
    </lineage>
</organism>
<reference evidence="3 4" key="1">
    <citation type="submission" date="2018-05" db="EMBL/GenBank/DDBJ databases">
        <title>Novel Campyloabacter and Helicobacter Species and Strains.</title>
        <authorList>
            <person name="Mannion A.J."/>
            <person name="Shen Z."/>
            <person name="Fox J.G."/>
        </authorList>
    </citation>
    <scope>NUCLEOTIDE SEQUENCE [LARGE SCALE GENOMIC DNA]</scope>
    <source>
        <strain evidence="4">MIT17-664</strain>
    </source>
</reference>